<keyword evidence="1" id="KW-0732">Signal</keyword>
<gene>
    <name evidence="2" type="ORF">QO015_000836</name>
</gene>
<dbReference type="EMBL" id="JAUSWJ010000001">
    <property type="protein sequence ID" value="MDQ0515223.1"/>
    <property type="molecule type" value="Genomic_DNA"/>
</dbReference>
<feature type="signal peptide" evidence="1">
    <location>
        <begin position="1"/>
        <end position="23"/>
    </location>
</feature>
<reference evidence="2 3" key="1">
    <citation type="submission" date="2023-07" db="EMBL/GenBank/DDBJ databases">
        <title>Genomic Encyclopedia of Type Strains, Phase IV (KMG-IV): sequencing the most valuable type-strain genomes for metagenomic binning, comparative biology and taxonomic classification.</title>
        <authorList>
            <person name="Goeker M."/>
        </authorList>
    </citation>
    <scope>NUCLEOTIDE SEQUENCE [LARGE SCALE GENOMIC DNA]</scope>
    <source>
        <strain evidence="2 3">B1-1</strain>
    </source>
</reference>
<evidence type="ECO:0008006" key="4">
    <source>
        <dbReference type="Google" id="ProtNLM"/>
    </source>
</evidence>
<evidence type="ECO:0000256" key="1">
    <source>
        <dbReference type="SAM" id="SignalP"/>
    </source>
</evidence>
<keyword evidence="3" id="KW-1185">Reference proteome</keyword>
<evidence type="ECO:0000313" key="3">
    <source>
        <dbReference type="Proteomes" id="UP001223743"/>
    </source>
</evidence>
<evidence type="ECO:0000313" key="2">
    <source>
        <dbReference type="EMBL" id="MDQ0515223.1"/>
    </source>
</evidence>
<accession>A0ABU0M2P9</accession>
<dbReference type="InterPro" id="IPR025644">
    <property type="entry name" value="DUF4344"/>
</dbReference>
<proteinExistence type="predicted"/>
<organism evidence="2 3">
    <name type="scientific">Kaistia geumhonensis</name>
    <dbReference type="NCBI Taxonomy" id="410839"/>
    <lineage>
        <taxon>Bacteria</taxon>
        <taxon>Pseudomonadati</taxon>
        <taxon>Pseudomonadota</taxon>
        <taxon>Alphaproteobacteria</taxon>
        <taxon>Hyphomicrobiales</taxon>
        <taxon>Kaistiaceae</taxon>
        <taxon>Kaistia</taxon>
    </lineage>
</organism>
<sequence length="279" mass="29922">MFRLLPPATLGALIFTTIAAAAAAPVIEPRTPRALTEEDTAEVVDFIVGNAVFALYHQTGHLLINRYGAQPKGMSEERAADFFATLTLLEPRSGTGDQTLVDAIDSWKLGGPGTLSIVADDAGRRNPHALDETRTNALVCDMVGADPEGFADIAEAAGLDPAARRLCGATWKREQAAWKAAAKGLPPAPAKPQTFAVAYETAAPEDETAATILEDNGVLEEVADNLAERFAFKNPPTLRARSCGMASTRFDVEANELVLCYELSTLHAEMIMRDIEQRN</sequence>
<name>A0ABU0M2P9_9HYPH</name>
<protein>
    <recommendedName>
        <fullName evidence="4">Metallopeptidase DUF4344</fullName>
    </recommendedName>
</protein>
<dbReference type="Pfam" id="PF14247">
    <property type="entry name" value="DUF4344"/>
    <property type="match status" value="2"/>
</dbReference>
<dbReference type="Proteomes" id="UP001223743">
    <property type="component" value="Unassembled WGS sequence"/>
</dbReference>
<feature type="chain" id="PRO_5046156718" description="Metallopeptidase DUF4344" evidence="1">
    <location>
        <begin position="24"/>
        <end position="279"/>
    </location>
</feature>
<comment type="caution">
    <text evidence="2">The sequence shown here is derived from an EMBL/GenBank/DDBJ whole genome shotgun (WGS) entry which is preliminary data.</text>
</comment>
<dbReference type="RefSeq" id="WP_266281247.1">
    <property type="nucleotide sequence ID" value="NZ_JAPKNF010000001.1"/>
</dbReference>